<protein>
    <submittedName>
        <fullName evidence="3">XRE family transcriptional regulator</fullName>
    </submittedName>
</protein>
<dbReference type="GO" id="GO:0003677">
    <property type="term" value="F:DNA binding"/>
    <property type="evidence" value="ECO:0007669"/>
    <property type="project" value="UniProtKB-KW"/>
</dbReference>
<name>V7I7X4_9CLOT</name>
<gene>
    <name evidence="3" type="ORF">T472_0206905</name>
</gene>
<dbReference type="EMBL" id="AXUN02000124">
    <property type="protein sequence ID" value="ETA81381.1"/>
    <property type="molecule type" value="Genomic_DNA"/>
</dbReference>
<dbReference type="AlphaFoldDB" id="V7I7X4"/>
<dbReference type="SMART" id="SM00530">
    <property type="entry name" value="HTH_XRE"/>
    <property type="match status" value="1"/>
</dbReference>
<dbReference type="Pfam" id="PF01381">
    <property type="entry name" value="HTH_3"/>
    <property type="match status" value="1"/>
</dbReference>
<dbReference type="PROSITE" id="PS50943">
    <property type="entry name" value="HTH_CROC1"/>
    <property type="match status" value="1"/>
</dbReference>
<keyword evidence="1" id="KW-0238">DNA-binding</keyword>
<dbReference type="SUPFAM" id="SSF47413">
    <property type="entry name" value="lambda repressor-like DNA-binding domains"/>
    <property type="match status" value="1"/>
</dbReference>
<dbReference type="STRING" id="994573.T472_0206905"/>
<evidence type="ECO:0000259" key="2">
    <source>
        <dbReference type="PROSITE" id="PS50943"/>
    </source>
</evidence>
<dbReference type="NCBIfam" id="TIGR02607">
    <property type="entry name" value="antidote_HigA"/>
    <property type="match status" value="1"/>
</dbReference>
<evidence type="ECO:0000313" key="3">
    <source>
        <dbReference type="EMBL" id="ETA81381.1"/>
    </source>
</evidence>
<dbReference type="PANTHER" id="PTHR36924:SF1">
    <property type="entry name" value="ANTITOXIN HIGA-1"/>
    <property type="match status" value="1"/>
</dbReference>
<keyword evidence="4" id="KW-1185">Reference proteome</keyword>
<dbReference type="InterPro" id="IPR010982">
    <property type="entry name" value="Lambda_DNA-bd_dom_sf"/>
</dbReference>
<dbReference type="CDD" id="cd00093">
    <property type="entry name" value="HTH_XRE"/>
    <property type="match status" value="1"/>
</dbReference>
<proteinExistence type="predicted"/>
<dbReference type="InterPro" id="IPR001387">
    <property type="entry name" value="Cro/C1-type_HTH"/>
</dbReference>
<sequence length="294" mass="34005">MARRNENIYSPAVAVPPGETIRENMEFLGMNQKELAARLDITEKHLSNVLGGISPITYDTAIKLEHVIGPSAEFWLELETGYQLNKLRIEEESNIEEEKEILKVIPYREISEFGWVEKTNDRNRRVINLREFYSVSTLQAIRRTYAVALRTQKSSNEVSDYGALAWLRKAETEGLDHDVEEFSKSKLRKMIPKFRELTMKSAKESFPEMEKLCAEAGIALVLVKYVPKTYICGATFWRNNKAIVALSVRGKRADVFWFTFFHEVAHLLKHTRKEVHINYEKSDEEYEADEIGGH</sequence>
<dbReference type="PANTHER" id="PTHR36924">
    <property type="entry name" value="ANTITOXIN HIGA-1"/>
    <property type="match status" value="1"/>
</dbReference>
<comment type="caution">
    <text evidence="3">The sequence shown here is derived from an EMBL/GenBank/DDBJ whole genome shotgun (WGS) entry which is preliminary data.</text>
</comment>
<accession>V7I7X4</accession>
<dbReference type="RefSeq" id="WP_023383880.1">
    <property type="nucleotide sequence ID" value="NZ_AXUN02000124.1"/>
</dbReference>
<dbReference type="eggNOG" id="COG3093">
    <property type="taxonomic scope" value="Bacteria"/>
</dbReference>
<dbReference type="InterPro" id="IPR013430">
    <property type="entry name" value="Toxin_antidote_HigA"/>
</dbReference>
<dbReference type="Proteomes" id="UP000017747">
    <property type="component" value="Unassembled WGS sequence"/>
</dbReference>
<dbReference type="OrthoDB" id="9796786at2"/>
<dbReference type="PATRIC" id="fig|994573.3.peg.1286"/>
<feature type="domain" description="HTH cro/C1-type" evidence="2">
    <location>
        <begin position="21"/>
        <end position="75"/>
    </location>
</feature>
<dbReference type="Gene3D" id="1.10.260.40">
    <property type="entry name" value="lambda repressor-like DNA-binding domains"/>
    <property type="match status" value="1"/>
</dbReference>
<evidence type="ECO:0000256" key="1">
    <source>
        <dbReference type="ARBA" id="ARBA00023125"/>
    </source>
</evidence>
<organism evidence="3 4">
    <name type="scientific">Youngiibacter fragilis 232.1</name>
    <dbReference type="NCBI Taxonomy" id="994573"/>
    <lineage>
        <taxon>Bacteria</taxon>
        <taxon>Bacillati</taxon>
        <taxon>Bacillota</taxon>
        <taxon>Clostridia</taxon>
        <taxon>Eubacteriales</taxon>
        <taxon>Clostridiaceae</taxon>
        <taxon>Youngiibacter</taxon>
    </lineage>
</organism>
<reference evidence="3 4" key="1">
    <citation type="journal article" date="2014" name="Genome Announc.">
        <title>Genome Sequence of Youngiibacter fragilis, the Type Strain of the Genus Youngiibacter.</title>
        <authorList>
            <person name="Wawrik C.B."/>
            <person name="Callaghan A.V."/>
            <person name="Stamps B.W."/>
            <person name="Wawrik B."/>
        </authorList>
    </citation>
    <scope>NUCLEOTIDE SEQUENCE [LARGE SCALE GENOMIC DNA]</scope>
    <source>
        <strain evidence="3 4">232.1</strain>
    </source>
</reference>
<evidence type="ECO:0000313" key="4">
    <source>
        <dbReference type="Proteomes" id="UP000017747"/>
    </source>
</evidence>